<dbReference type="EMBL" id="LFJN01000048">
    <property type="protein sequence ID" value="KPI34897.1"/>
    <property type="molecule type" value="Genomic_DNA"/>
</dbReference>
<dbReference type="Proteomes" id="UP000038010">
    <property type="component" value="Unassembled WGS sequence"/>
</dbReference>
<dbReference type="PANTHER" id="PTHR40257">
    <property type="match status" value="1"/>
</dbReference>
<dbReference type="AlphaFoldDB" id="A0A0N1GXG2"/>
<evidence type="ECO:0008006" key="3">
    <source>
        <dbReference type="Google" id="ProtNLM"/>
    </source>
</evidence>
<dbReference type="PANTHER" id="PTHR40257:SF1">
    <property type="entry name" value="DUF1330 DOMAIN-CONTAINING PROTEIN"/>
    <property type="match status" value="1"/>
</dbReference>
<keyword evidence="2" id="KW-1185">Reference proteome</keyword>
<comment type="caution">
    <text evidence="1">The sequence shown here is derived from an EMBL/GenBank/DDBJ whole genome shotgun (WGS) entry which is preliminary data.</text>
</comment>
<gene>
    <name evidence="1" type="ORF">AB675_2257</name>
</gene>
<sequence length="141" mass="15641">MTSLRDQVQDAIAGFPPNTPIYMLNLLKFHPTAQYTPETSPTTSPLTGQEVYFKHYIPAFRAVAAQFGSKSTVHFVGTAIGNLIVDPGEEWDMVALIRYETVEAFKQIATSDSYDEKARVHREAALKGWKLVATTQFDTGA</sequence>
<name>A0A0N1GXG2_9EURO</name>
<proteinExistence type="predicted"/>
<dbReference type="VEuPathDB" id="FungiDB:AB675_2257"/>
<accession>A0A0N1GXG2</accession>
<dbReference type="Gene3D" id="3.30.70.100">
    <property type="match status" value="1"/>
</dbReference>
<organism evidence="1 2">
    <name type="scientific">Cyphellophora attinorum</name>
    <dbReference type="NCBI Taxonomy" id="1664694"/>
    <lineage>
        <taxon>Eukaryota</taxon>
        <taxon>Fungi</taxon>
        <taxon>Dikarya</taxon>
        <taxon>Ascomycota</taxon>
        <taxon>Pezizomycotina</taxon>
        <taxon>Eurotiomycetes</taxon>
        <taxon>Chaetothyriomycetidae</taxon>
        <taxon>Chaetothyriales</taxon>
        <taxon>Cyphellophoraceae</taxon>
        <taxon>Cyphellophora</taxon>
    </lineage>
</organism>
<protein>
    <recommendedName>
        <fullName evidence="3">DUF1330 domain-containing protein</fullName>
    </recommendedName>
</protein>
<evidence type="ECO:0000313" key="1">
    <source>
        <dbReference type="EMBL" id="KPI34897.1"/>
    </source>
</evidence>
<dbReference type="OrthoDB" id="4113071at2759"/>
<evidence type="ECO:0000313" key="2">
    <source>
        <dbReference type="Proteomes" id="UP000038010"/>
    </source>
</evidence>
<dbReference type="GeneID" id="28734092"/>
<reference evidence="1 2" key="1">
    <citation type="submission" date="2015-06" db="EMBL/GenBank/DDBJ databases">
        <title>Draft genome of the ant-associated black yeast Phialophora attae CBS 131958.</title>
        <authorList>
            <person name="Moreno L.F."/>
            <person name="Stielow B.J."/>
            <person name="de Hoog S."/>
            <person name="Vicente V.A."/>
            <person name="Weiss V.A."/>
            <person name="de Vries M."/>
            <person name="Cruz L.M."/>
            <person name="Souza E.M."/>
        </authorList>
    </citation>
    <scope>NUCLEOTIDE SEQUENCE [LARGE SCALE GENOMIC DNA]</scope>
    <source>
        <strain evidence="1 2">CBS 131958</strain>
    </source>
</reference>
<dbReference type="RefSeq" id="XP_017994860.1">
    <property type="nucleotide sequence ID" value="XM_018142212.1"/>
</dbReference>